<protein>
    <recommendedName>
        <fullName evidence="3">Toxin-antitoxin system HicB family antitoxin</fullName>
    </recommendedName>
</protein>
<comment type="caution">
    <text evidence="1">The sequence shown here is derived from an EMBL/GenBank/DDBJ whole genome shotgun (WGS) entry which is preliminary data.</text>
</comment>
<evidence type="ECO:0000313" key="2">
    <source>
        <dbReference type="Proteomes" id="UP001476282"/>
    </source>
</evidence>
<reference evidence="1 2" key="1">
    <citation type="submission" date="2024-02" db="EMBL/GenBank/DDBJ databases">
        <title>Haloferula sargassicola NBRC 104335.</title>
        <authorList>
            <person name="Ichikawa N."/>
            <person name="Katano-Makiyama Y."/>
            <person name="Hidaka K."/>
        </authorList>
    </citation>
    <scope>NUCLEOTIDE SEQUENCE [LARGE SCALE GENOMIC DNA]</scope>
    <source>
        <strain evidence="1 2">NBRC 104335</strain>
    </source>
</reference>
<name>A0ABP9UMF8_9BACT</name>
<gene>
    <name evidence="1" type="ORF">Hsar01_00406</name>
</gene>
<sequence>MIFELELPDAILLEAQAKAARLGITLDELVARAVRTEIDTEPDAEAIAAD</sequence>
<dbReference type="EMBL" id="BAABRI010000002">
    <property type="protein sequence ID" value="GAA5481199.1"/>
    <property type="molecule type" value="Genomic_DNA"/>
</dbReference>
<organism evidence="1 2">
    <name type="scientific">Haloferula sargassicola</name>
    <dbReference type="NCBI Taxonomy" id="490096"/>
    <lineage>
        <taxon>Bacteria</taxon>
        <taxon>Pseudomonadati</taxon>
        <taxon>Verrucomicrobiota</taxon>
        <taxon>Verrucomicrobiia</taxon>
        <taxon>Verrucomicrobiales</taxon>
        <taxon>Verrucomicrobiaceae</taxon>
        <taxon>Haloferula</taxon>
    </lineage>
</organism>
<accession>A0ABP9UMF8</accession>
<dbReference type="RefSeq" id="WP_353565358.1">
    <property type="nucleotide sequence ID" value="NZ_BAABRI010000002.1"/>
</dbReference>
<proteinExistence type="predicted"/>
<keyword evidence="2" id="KW-1185">Reference proteome</keyword>
<dbReference type="Proteomes" id="UP001476282">
    <property type="component" value="Unassembled WGS sequence"/>
</dbReference>
<evidence type="ECO:0000313" key="1">
    <source>
        <dbReference type="EMBL" id="GAA5481199.1"/>
    </source>
</evidence>
<evidence type="ECO:0008006" key="3">
    <source>
        <dbReference type="Google" id="ProtNLM"/>
    </source>
</evidence>